<feature type="signal peptide" evidence="1">
    <location>
        <begin position="1"/>
        <end position="24"/>
    </location>
</feature>
<dbReference type="Gene3D" id="3.90.226.10">
    <property type="entry name" value="2-enoyl-CoA Hydratase, Chain A, domain 1"/>
    <property type="match status" value="1"/>
</dbReference>
<reference evidence="4" key="1">
    <citation type="journal article" date="2019" name="Int. J. Syst. Evol. Microbiol.">
        <title>The Global Catalogue of Microorganisms (GCM) 10K type strain sequencing project: providing services to taxonomists for standard genome sequencing and annotation.</title>
        <authorList>
            <consortium name="The Broad Institute Genomics Platform"/>
            <consortium name="The Broad Institute Genome Sequencing Center for Infectious Disease"/>
            <person name="Wu L."/>
            <person name="Ma J."/>
        </authorList>
    </citation>
    <scope>NUCLEOTIDE SEQUENCE [LARGE SCALE GENOMIC DNA]</scope>
    <source>
        <strain evidence="4">KCTC 19812</strain>
    </source>
</reference>
<keyword evidence="1" id="KW-0732">Signal</keyword>
<organism evidence="3 4">
    <name type="scientific">Shivajiella indica</name>
    <dbReference type="NCBI Taxonomy" id="872115"/>
    <lineage>
        <taxon>Bacteria</taxon>
        <taxon>Pseudomonadati</taxon>
        <taxon>Bacteroidota</taxon>
        <taxon>Cytophagia</taxon>
        <taxon>Cytophagales</taxon>
        <taxon>Cyclobacteriaceae</taxon>
        <taxon>Shivajiella</taxon>
    </lineage>
</organism>
<gene>
    <name evidence="3" type="ORF">ACFSKV_04555</name>
</gene>
<dbReference type="SUPFAM" id="SSF52096">
    <property type="entry name" value="ClpP/crotonase"/>
    <property type="match status" value="1"/>
</dbReference>
<comment type="caution">
    <text evidence="3">The sequence shown here is derived from an EMBL/GenBank/DDBJ whole genome shotgun (WGS) entry which is preliminary data.</text>
</comment>
<dbReference type="Pfam" id="PF03572">
    <property type="entry name" value="Peptidase_S41"/>
    <property type="match status" value="1"/>
</dbReference>
<dbReference type="EMBL" id="JBHUIV010000010">
    <property type="protein sequence ID" value="MFD2200825.1"/>
    <property type="molecule type" value="Genomic_DNA"/>
</dbReference>
<proteinExistence type="predicted"/>
<evidence type="ECO:0000259" key="2">
    <source>
        <dbReference type="Pfam" id="PF03572"/>
    </source>
</evidence>
<evidence type="ECO:0000313" key="3">
    <source>
        <dbReference type="EMBL" id="MFD2200825.1"/>
    </source>
</evidence>
<dbReference type="Proteomes" id="UP001597414">
    <property type="component" value="Unassembled WGS sequence"/>
</dbReference>
<evidence type="ECO:0000256" key="1">
    <source>
        <dbReference type="SAM" id="SignalP"/>
    </source>
</evidence>
<dbReference type="InterPro" id="IPR029045">
    <property type="entry name" value="ClpP/crotonase-like_dom_sf"/>
</dbReference>
<keyword evidence="4" id="KW-1185">Reference proteome</keyword>
<feature type="chain" id="PRO_5046991319" evidence="1">
    <location>
        <begin position="25"/>
        <end position="521"/>
    </location>
</feature>
<evidence type="ECO:0000313" key="4">
    <source>
        <dbReference type="Proteomes" id="UP001597414"/>
    </source>
</evidence>
<feature type="domain" description="Tail specific protease" evidence="2">
    <location>
        <begin position="260"/>
        <end position="500"/>
    </location>
</feature>
<sequence length="521" mass="60150">MKRIYFYLLTPLILCGIISNSVFAEVETCNCLDEFEFLKSYIERNHAAYRDNVNDKNLEEYGDFVENLKKEIQNDPITDHCIVYLKRFLSFFKDNHTQINDRGYQVDENNEEALKQFFASSRFQQRERIELDIPAIEAYLNSGNADIVEGIYETQDGAYSVAVLQNQTDFRDYYGVILNSKTRLWEPGQIKFELKALGENRFQGYFYYKFYNLNSEQVNLEGNVLGSWIKKGAVSQENPTLSSGLERDQKLFEFKRLKDDIGYLSLKTFEGYFKNQLDSLIIAHEQDLGRISKLIIDVRGNGGGSDALLAPFIPMFYTDTLKTELPQLYATKDNLKTYSDFYDQIKNDSLQYGKSTMDYLKKLIQKMEVAGEGEFVNMFDSIEELGESMEINFGSQQFVFINAMSEDKRYRLTYYHQDKPLPIKPGKIVILMDRGCASTCENLILLARQSEKVITLGLNSGGYKGYGNVFPVQTPMGYQLGMSTTRYEKDSQYEFIGIPPMVRAEGNEDWIERAIEILDSK</sequence>
<dbReference type="InterPro" id="IPR005151">
    <property type="entry name" value="Tail-specific_protease"/>
</dbReference>
<name>A0ABW5B880_9BACT</name>
<accession>A0ABW5B880</accession>
<protein>
    <submittedName>
        <fullName evidence="3">S41 family peptidase</fullName>
    </submittedName>
</protein>
<dbReference type="RefSeq" id="WP_380800695.1">
    <property type="nucleotide sequence ID" value="NZ_JBHUIV010000010.1"/>
</dbReference>